<evidence type="ECO:0000313" key="3">
    <source>
        <dbReference type="Proteomes" id="UP000593571"/>
    </source>
</evidence>
<comment type="caution">
    <text evidence="2">The sequence shown here is derived from an EMBL/GenBank/DDBJ whole genome shotgun (WGS) entry which is preliminary data.</text>
</comment>
<feature type="region of interest" description="Disordered" evidence="1">
    <location>
        <begin position="1"/>
        <end position="46"/>
    </location>
</feature>
<dbReference type="EMBL" id="JACASE010000007">
    <property type="protein sequence ID" value="KAF6447443.1"/>
    <property type="molecule type" value="Genomic_DNA"/>
</dbReference>
<reference evidence="2 3" key="1">
    <citation type="journal article" date="2020" name="Nature">
        <title>Six reference-quality genomes reveal evolution of bat adaptations.</title>
        <authorList>
            <person name="Jebb D."/>
            <person name="Huang Z."/>
            <person name="Pippel M."/>
            <person name="Hughes G.M."/>
            <person name="Lavrichenko K."/>
            <person name="Devanna P."/>
            <person name="Winkler S."/>
            <person name="Jermiin L.S."/>
            <person name="Skirmuntt E.C."/>
            <person name="Katzourakis A."/>
            <person name="Burkitt-Gray L."/>
            <person name="Ray D.A."/>
            <person name="Sullivan K.A.M."/>
            <person name="Roscito J.G."/>
            <person name="Kirilenko B.M."/>
            <person name="Davalos L.M."/>
            <person name="Corthals A.P."/>
            <person name="Power M.L."/>
            <person name="Jones G."/>
            <person name="Ransome R.D."/>
            <person name="Dechmann D.K.N."/>
            <person name="Locatelli A.G."/>
            <person name="Puechmaille S.J."/>
            <person name="Fedrigo O."/>
            <person name="Jarvis E.D."/>
            <person name="Hiller M."/>
            <person name="Vernes S.C."/>
            <person name="Myers E.W."/>
            <person name="Teeling E.C."/>
        </authorList>
    </citation>
    <scope>NUCLEOTIDE SEQUENCE [LARGE SCALE GENOMIC DNA]</scope>
    <source>
        <strain evidence="2">MRouAeg1</strain>
        <tissue evidence="2">Muscle</tissue>
    </source>
</reference>
<protein>
    <submittedName>
        <fullName evidence="2">Uncharacterized protein</fullName>
    </submittedName>
</protein>
<proteinExistence type="predicted"/>
<accession>A0A7J8FI70</accession>
<organism evidence="2 3">
    <name type="scientific">Rousettus aegyptiacus</name>
    <name type="common">Egyptian fruit bat</name>
    <name type="synonym">Pteropus aegyptiacus</name>
    <dbReference type="NCBI Taxonomy" id="9407"/>
    <lineage>
        <taxon>Eukaryota</taxon>
        <taxon>Metazoa</taxon>
        <taxon>Chordata</taxon>
        <taxon>Craniata</taxon>
        <taxon>Vertebrata</taxon>
        <taxon>Euteleostomi</taxon>
        <taxon>Mammalia</taxon>
        <taxon>Eutheria</taxon>
        <taxon>Laurasiatheria</taxon>
        <taxon>Chiroptera</taxon>
        <taxon>Yinpterochiroptera</taxon>
        <taxon>Pteropodoidea</taxon>
        <taxon>Pteropodidae</taxon>
        <taxon>Rousettinae</taxon>
        <taxon>Rousettus</taxon>
    </lineage>
</organism>
<evidence type="ECO:0000313" key="2">
    <source>
        <dbReference type="EMBL" id="KAF6447443.1"/>
    </source>
</evidence>
<name>A0A7J8FI70_ROUAE</name>
<gene>
    <name evidence="2" type="ORF">HJG63_011904</name>
</gene>
<dbReference type="Proteomes" id="UP000593571">
    <property type="component" value="Unassembled WGS sequence"/>
</dbReference>
<dbReference type="AlphaFoldDB" id="A0A7J8FI70"/>
<keyword evidence="3" id="KW-1185">Reference proteome</keyword>
<evidence type="ECO:0000256" key="1">
    <source>
        <dbReference type="SAM" id="MobiDB-lite"/>
    </source>
</evidence>
<sequence>MERDGGQGQGLAEKRAQRRLKFGQEEHHCYPKPPSHRDGNTPSLSVGRPLSLGNFLLLSSLPEDAPSRGCPPPSGKKRWGFCLAAFSQRTGLLSPRPPPWNSDQQTFHLFATTRKTLSPGLGTK</sequence>
<feature type="compositionally biased region" description="Basic and acidic residues" evidence="1">
    <location>
        <begin position="22"/>
        <end position="39"/>
    </location>
</feature>